<evidence type="ECO:0000256" key="1">
    <source>
        <dbReference type="SAM" id="Phobius"/>
    </source>
</evidence>
<evidence type="ECO:0008006" key="4">
    <source>
        <dbReference type="Google" id="ProtNLM"/>
    </source>
</evidence>
<dbReference type="EMBL" id="BAAAZR010000002">
    <property type="protein sequence ID" value="GAA3797053.1"/>
    <property type="molecule type" value="Genomic_DNA"/>
</dbReference>
<comment type="caution">
    <text evidence="2">The sequence shown here is derived from an EMBL/GenBank/DDBJ whole genome shotgun (WGS) entry which is preliminary data.</text>
</comment>
<reference evidence="3" key="1">
    <citation type="journal article" date="2019" name="Int. J. Syst. Evol. Microbiol.">
        <title>The Global Catalogue of Microorganisms (GCM) 10K type strain sequencing project: providing services to taxonomists for standard genome sequencing and annotation.</title>
        <authorList>
            <consortium name="The Broad Institute Genomics Platform"/>
            <consortium name="The Broad Institute Genome Sequencing Center for Infectious Disease"/>
            <person name="Wu L."/>
            <person name="Ma J."/>
        </authorList>
    </citation>
    <scope>NUCLEOTIDE SEQUENCE [LARGE SCALE GENOMIC DNA]</scope>
    <source>
        <strain evidence="3">JCM 16908</strain>
    </source>
</reference>
<organism evidence="2 3">
    <name type="scientific">Sphaerisporangium flaviroseum</name>
    <dbReference type="NCBI Taxonomy" id="509199"/>
    <lineage>
        <taxon>Bacteria</taxon>
        <taxon>Bacillati</taxon>
        <taxon>Actinomycetota</taxon>
        <taxon>Actinomycetes</taxon>
        <taxon>Streptosporangiales</taxon>
        <taxon>Streptosporangiaceae</taxon>
        <taxon>Sphaerisporangium</taxon>
    </lineage>
</organism>
<keyword evidence="1" id="KW-1133">Transmembrane helix</keyword>
<sequence>MATKAAPRLLPIWLALALAALAGSLVLVTVILVGLRVLGVTDVRTEPLLTGATMFDLLKIAFAVVAGAGGVVALVMAYRRQRVGEAAELREATALFNERFATVTDKLGHAEAAVRLAGVHGLAGLADDAPTRALRQTCVDVLCAYLRVPYQSVTDDEIAGRAYREVRHTVLRCIAARLRPGSEVSWRGCDLDFSGAVFDGGDLSGAVLQEGRISFADARFVSGPRFFLDVAFIGARVGFERVAFTGDVGFSGAKFLAGTADFSGVTFTAGTASFSDTTWNEGVAVFAGVTFAGGRADFRKADGPAPSGLLVSGRRRDEVVLPEAWLSSSG</sequence>
<evidence type="ECO:0000313" key="3">
    <source>
        <dbReference type="Proteomes" id="UP001500888"/>
    </source>
</evidence>
<keyword evidence="1" id="KW-0812">Transmembrane</keyword>
<keyword evidence="1" id="KW-0472">Membrane</keyword>
<keyword evidence="3" id="KW-1185">Reference proteome</keyword>
<dbReference type="Proteomes" id="UP001500888">
    <property type="component" value="Unassembled WGS sequence"/>
</dbReference>
<evidence type="ECO:0000313" key="2">
    <source>
        <dbReference type="EMBL" id="GAA3797053.1"/>
    </source>
</evidence>
<proteinExistence type="predicted"/>
<accession>A0ABP7HNG2</accession>
<gene>
    <name evidence="2" type="ORF">GCM10022226_15550</name>
</gene>
<feature type="transmembrane region" description="Helical" evidence="1">
    <location>
        <begin position="12"/>
        <end position="37"/>
    </location>
</feature>
<dbReference type="Gene3D" id="2.160.20.80">
    <property type="entry name" value="E3 ubiquitin-protein ligase SopA"/>
    <property type="match status" value="1"/>
</dbReference>
<protein>
    <recommendedName>
        <fullName evidence="4">Pentapeptide repeat-containing protein</fullName>
    </recommendedName>
</protein>
<feature type="transmembrane region" description="Helical" evidence="1">
    <location>
        <begin position="57"/>
        <end position="78"/>
    </location>
</feature>
<name>A0ABP7HNG2_9ACTN</name>
<dbReference type="RefSeq" id="WP_344936076.1">
    <property type="nucleotide sequence ID" value="NZ_BAAAZR010000002.1"/>
</dbReference>